<feature type="domain" description="Sortilin N-terminal" evidence="4">
    <location>
        <begin position="138"/>
        <end position="260"/>
    </location>
</feature>
<evidence type="ECO:0000313" key="5">
    <source>
        <dbReference type="EMBL" id="MEQ2291240.1"/>
    </source>
</evidence>
<dbReference type="PANTHER" id="PTHR12106">
    <property type="entry name" value="SORTILIN RELATED"/>
    <property type="match status" value="1"/>
</dbReference>
<protein>
    <recommendedName>
        <fullName evidence="4">Sortilin N-terminal domain-containing protein</fullName>
    </recommendedName>
</protein>
<gene>
    <name evidence="5" type="ORF">AMECASPLE_011445</name>
</gene>
<evidence type="ECO:0000256" key="1">
    <source>
        <dbReference type="ARBA" id="ARBA00022737"/>
    </source>
</evidence>
<evidence type="ECO:0000256" key="2">
    <source>
        <dbReference type="SAM" id="MobiDB-lite"/>
    </source>
</evidence>
<dbReference type="SUPFAM" id="SSF110296">
    <property type="entry name" value="Oligoxyloglucan reducing end-specific cellobiohydrolase"/>
    <property type="match status" value="1"/>
</dbReference>
<evidence type="ECO:0000313" key="6">
    <source>
        <dbReference type="Proteomes" id="UP001469553"/>
    </source>
</evidence>
<dbReference type="Proteomes" id="UP001469553">
    <property type="component" value="Unassembled WGS sequence"/>
</dbReference>
<feature type="signal peptide" evidence="3">
    <location>
        <begin position="1"/>
        <end position="21"/>
    </location>
</feature>
<feature type="chain" id="PRO_5046396030" description="Sortilin N-terminal domain-containing protein" evidence="3">
    <location>
        <begin position="22"/>
        <end position="260"/>
    </location>
</feature>
<dbReference type="PANTHER" id="PTHR12106:SF27">
    <property type="entry name" value="SORTILIN-RELATED RECEPTOR"/>
    <property type="match status" value="1"/>
</dbReference>
<evidence type="ECO:0000256" key="3">
    <source>
        <dbReference type="SAM" id="SignalP"/>
    </source>
</evidence>
<feature type="region of interest" description="Disordered" evidence="2">
    <location>
        <begin position="72"/>
        <end position="94"/>
    </location>
</feature>
<keyword evidence="3" id="KW-0732">Signal</keyword>
<reference evidence="5 6" key="1">
    <citation type="submission" date="2021-06" db="EMBL/GenBank/DDBJ databases">
        <authorList>
            <person name="Palmer J.M."/>
        </authorList>
    </citation>
    <scope>NUCLEOTIDE SEQUENCE [LARGE SCALE GENOMIC DNA]</scope>
    <source>
        <strain evidence="5 6">AS_MEX2019</strain>
        <tissue evidence="5">Muscle</tissue>
    </source>
</reference>
<keyword evidence="1" id="KW-0677">Repeat</keyword>
<dbReference type="InterPro" id="IPR015943">
    <property type="entry name" value="WD40/YVTN_repeat-like_dom_sf"/>
</dbReference>
<dbReference type="Pfam" id="PF15902">
    <property type="entry name" value="Sortilin-Vps10"/>
    <property type="match status" value="1"/>
</dbReference>
<evidence type="ECO:0000259" key="4">
    <source>
        <dbReference type="Pfam" id="PF15902"/>
    </source>
</evidence>
<name>A0ABV0YC72_9TELE</name>
<sequence length="260" mass="28976">MLSSFWCSVCFSVLVLSGVTSSTLHLHPEQRYTLPQNRGFFTVGANEDLFAGDGRSSAASALPLAARSDAQVMSGSGAHREHRSRRSAGKSAMPKVYGQANLNDSHNQMVVHWAGEKSNVIVALARDSAAATGPKSSSVYVSYDYGRTFTLVSAKFELSEAKSKNGSKQVISQFYHSPADNRRYLFVDSTHDYLWNTFDFCKTVQGFSLPFKPTDLLLHSRQSNLVLGYDSSHPNKQLWKSDDFGETWVLIQEHVKTYFW</sequence>
<dbReference type="InterPro" id="IPR050310">
    <property type="entry name" value="VPS10-sortilin"/>
</dbReference>
<comment type="caution">
    <text evidence="5">The sequence shown here is derived from an EMBL/GenBank/DDBJ whole genome shotgun (WGS) entry which is preliminary data.</text>
</comment>
<proteinExistence type="predicted"/>
<dbReference type="InterPro" id="IPR031778">
    <property type="entry name" value="Sortilin_N"/>
</dbReference>
<dbReference type="EMBL" id="JAHRIP010028905">
    <property type="protein sequence ID" value="MEQ2291240.1"/>
    <property type="molecule type" value="Genomic_DNA"/>
</dbReference>
<keyword evidence="6" id="KW-1185">Reference proteome</keyword>
<accession>A0ABV0YC72</accession>
<organism evidence="5 6">
    <name type="scientific">Ameca splendens</name>
    <dbReference type="NCBI Taxonomy" id="208324"/>
    <lineage>
        <taxon>Eukaryota</taxon>
        <taxon>Metazoa</taxon>
        <taxon>Chordata</taxon>
        <taxon>Craniata</taxon>
        <taxon>Vertebrata</taxon>
        <taxon>Euteleostomi</taxon>
        <taxon>Actinopterygii</taxon>
        <taxon>Neopterygii</taxon>
        <taxon>Teleostei</taxon>
        <taxon>Neoteleostei</taxon>
        <taxon>Acanthomorphata</taxon>
        <taxon>Ovalentaria</taxon>
        <taxon>Atherinomorphae</taxon>
        <taxon>Cyprinodontiformes</taxon>
        <taxon>Goodeidae</taxon>
        <taxon>Ameca</taxon>
    </lineage>
</organism>
<dbReference type="Gene3D" id="2.130.10.10">
    <property type="entry name" value="YVTN repeat-like/Quinoprotein amine dehydrogenase"/>
    <property type="match status" value="1"/>
</dbReference>